<dbReference type="EMBL" id="HBFX01061930">
    <property type="protein sequence ID" value="CAD8986364.1"/>
    <property type="molecule type" value="Transcribed_RNA"/>
</dbReference>
<dbReference type="AlphaFoldDB" id="A0A7S1HNC3"/>
<organism evidence="4">
    <name type="scientific">Hemiselmis andersenii</name>
    <name type="common">Cryptophyte alga</name>
    <dbReference type="NCBI Taxonomy" id="464988"/>
    <lineage>
        <taxon>Eukaryota</taxon>
        <taxon>Cryptophyceae</taxon>
        <taxon>Cryptomonadales</taxon>
        <taxon>Hemiselmidaceae</taxon>
        <taxon>Hemiselmis</taxon>
    </lineage>
</organism>
<name>A0A7S1HNC3_HEMAN</name>
<dbReference type="PANTHER" id="PTHR46093:SF18">
    <property type="entry name" value="FIBRONECTIN TYPE-III DOMAIN-CONTAINING PROTEIN"/>
    <property type="match status" value="1"/>
</dbReference>
<keyword evidence="2" id="KW-0677">Repeat</keyword>
<dbReference type="SUPFAM" id="SSF117281">
    <property type="entry name" value="Kelch motif"/>
    <property type="match status" value="1"/>
</dbReference>
<evidence type="ECO:0000256" key="2">
    <source>
        <dbReference type="ARBA" id="ARBA00022737"/>
    </source>
</evidence>
<evidence type="ECO:0000256" key="3">
    <source>
        <dbReference type="SAM" id="MobiDB-lite"/>
    </source>
</evidence>
<dbReference type="Gene3D" id="2.120.10.80">
    <property type="entry name" value="Kelch-type beta propeller"/>
    <property type="match status" value="2"/>
</dbReference>
<feature type="compositionally biased region" description="Low complexity" evidence="3">
    <location>
        <begin position="270"/>
        <end position="284"/>
    </location>
</feature>
<protein>
    <recommendedName>
        <fullName evidence="5">Galactose oxidase</fullName>
    </recommendedName>
</protein>
<dbReference type="PANTHER" id="PTHR46093">
    <property type="entry name" value="ACYL-COA-BINDING DOMAIN-CONTAINING PROTEIN 5"/>
    <property type="match status" value="1"/>
</dbReference>
<accession>A0A7S1HNC3</accession>
<reference evidence="4" key="1">
    <citation type="submission" date="2021-01" db="EMBL/GenBank/DDBJ databases">
        <authorList>
            <person name="Corre E."/>
            <person name="Pelletier E."/>
            <person name="Niang G."/>
            <person name="Scheremetjew M."/>
            <person name="Finn R."/>
            <person name="Kale V."/>
            <person name="Holt S."/>
            <person name="Cochrane G."/>
            <person name="Meng A."/>
            <person name="Brown T."/>
            <person name="Cohen L."/>
        </authorList>
    </citation>
    <scope>NUCLEOTIDE SEQUENCE</scope>
    <source>
        <strain evidence="4">CCMP644</strain>
    </source>
</reference>
<evidence type="ECO:0000313" key="4">
    <source>
        <dbReference type="EMBL" id="CAD8986364.1"/>
    </source>
</evidence>
<dbReference type="Pfam" id="PF24681">
    <property type="entry name" value="Kelch_KLHDC2_KLHL20_DRC7"/>
    <property type="match status" value="1"/>
</dbReference>
<sequence length="356" mass="38976">MHWELLDATGSKPPGRAFHTSHLIDDTKLIIFGGIGVQGNMNTAYELDLIAKQWNVIFTTGANPGDIPSPRHGHSLCDTPHDGTCVLFGGAGAGFYNDLFLFDARTGRWTMLLPRGNKPAPRAFHTACSLVHNTKVFIFGGQNGSSTHNDLHELDLESLTWTFVRTRGIQPAPRWGHATVAVGMDLMLSFGGAGESFMNDLIMFNSFKHTWSYVHGLGSPPSARWGHSMVLQREQARVVITCGCCKGSPFMGDGHLFNMNALQRGPPAPSQAEASSGESNSAQAAQNAALRDLLTIRDDKPTWQGPPKDALVRRWSAPRIRVTRIVRERAEAAVKEQVNKVLEESRARALRTSGTR</sequence>
<dbReference type="InterPro" id="IPR015915">
    <property type="entry name" value="Kelch-typ_b-propeller"/>
</dbReference>
<keyword evidence="1" id="KW-0880">Kelch repeat</keyword>
<evidence type="ECO:0000256" key="1">
    <source>
        <dbReference type="ARBA" id="ARBA00022441"/>
    </source>
</evidence>
<evidence type="ECO:0008006" key="5">
    <source>
        <dbReference type="Google" id="ProtNLM"/>
    </source>
</evidence>
<feature type="region of interest" description="Disordered" evidence="3">
    <location>
        <begin position="262"/>
        <end position="284"/>
    </location>
</feature>
<proteinExistence type="predicted"/>
<gene>
    <name evidence="4" type="ORF">HAND00432_LOCUS37377</name>
</gene>